<feature type="region of interest" description="Disordered" evidence="6">
    <location>
        <begin position="1"/>
        <end position="36"/>
    </location>
</feature>
<dbReference type="OrthoDB" id="19923at2759"/>
<dbReference type="EMBL" id="JRES01001151">
    <property type="protein sequence ID" value="KNC25140.1"/>
    <property type="molecule type" value="Genomic_DNA"/>
</dbReference>
<protein>
    <recommendedName>
        <fullName evidence="7">CRAL-TRIO domain-containing protein</fullName>
    </recommendedName>
</protein>
<gene>
    <name evidence="8" type="ORF">FF38_07747</name>
</gene>
<evidence type="ECO:0000256" key="5">
    <source>
        <dbReference type="ARBA" id="ARBA00023211"/>
    </source>
</evidence>
<keyword evidence="3" id="KW-0479">Metal-binding</keyword>
<evidence type="ECO:0000313" key="8">
    <source>
        <dbReference type="EMBL" id="KNC25140.1"/>
    </source>
</evidence>
<dbReference type="GO" id="GO:0005737">
    <property type="term" value="C:cytoplasm"/>
    <property type="evidence" value="ECO:0007669"/>
    <property type="project" value="UniProtKB-SubCell"/>
</dbReference>
<evidence type="ECO:0000256" key="1">
    <source>
        <dbReference type="ARBA" id="ARBA00004496"/>
    </source>
</evidence>
<keyword evidence="2" id="KW-0963">Cytoplasm</keyword>
<evidence type="ECO:0000256" key="4">
    <source>
        <dbReference type="ARBA" id="ARBA00022801"/>
    </source>
</evidence>
<reference evidence="8 9" key="1">
    <citation type="journal article" date="2015" name="Nat. Commun.">
        <title>Lucilia cuprina genome unlocks parasitic fly biology to underpin future interventions.</title>
        <authorList>
            <person name="Anstead C.A."/>
            <person name="Korhonen P.K."/>
            <person name="Young N.D."/>
            <person name="Hall R.S."/>
            <person name="Jex A.R."/>
            <person name="Murali S.C."/>
            <person name="Hughes D.S."/>
            <person name="Lee S.F."/>
            <person name="Perry T."/>
            <person name="Stroehlein A.J."/>
            <person name="Ansell B.R."/>
            <person name="Breugelmans B."/>
            <person name="Hofmann A."/>
            <person name="Qu J."/>
            <person name="Dugan S."/>
            <person name="Lee S.L."/>
            <person name="Chao H."/>
            <person name="Dinh H."/>
            <person name="Han Y."/>
            <person name="Doddapaneni H.V."/>
            <person name="Worley K.C."/>
            <person name="Muzny D.M."/>
            <person name="Ioannidis P."/>
            <person name="Waterhouse R.M."/>
            <person name="Zdobnov E.M."/>
            <person name="James P.J."/>
            <person name="Bagnall N.H."/>
            <person name="Kotze A.C."/>
            <person name="Gibbs R.A."/>
            <person name="Richards S."/>
            <person name="Batterham P."/>
            <person name="Gasser R.B."/>
        </authorList>
    </citation>
    <scope>NUCLEOTIDE SEQUENCE [LARGE SCALE GENOMIC DNA]</scope>
    <source>
        <strain evidence="8 9">LS</strain>
        <tissue evidence="8">Full body</tissue>
    </source>
</reference>
<feature type="compositionally biased region" description="Polar residues" evidence="6">
    <location>
        <begin position="20"/>
        <end position="34"/>
    </location>
</feature>
<dbReference type="PANTHER" id="PTHR12112">
    <property type="entry name" value="BNIP - RELATED"/>
    <property type="match status" value="1"/>
</dbReference>
<evidence type="ECO:0000313" key="9">
    <source>
        <dbReference type="Proteomes" id="UP000037069"/>
    </source>
</evidence>
<keyword evidence="5" id="KW-0464">Manganese</keyword>
<feature type="compositionally biased region" description="Low complexity" evidence="6">
    <location>
        <begin position="325"/>
        <end position="334"/>
    </location>
</feature>
<organism evidence="8 9">
    <name type="scientific">Lucilia cuprina</name>
    <name type="common">Green bottle fly</name>
    <name type="synonym">Australian sheep blowfly</name>
    <dbReference type="NCBI Taxonomy" id="7375"/>
    <lineage>
        <taxon>Eukaryota</taxon>
        <taxon>Metazoa</taxon>
        <taxon>Ecdysozoa</taxon>
        <taxon>Arthropoda</taxon>
        <taxon>Hexapoda</taxon>
        <taxon>Insecta</taxon>
        <taxon>Pterygota</taxon>
        <taxon>Neoptera</taxon>
        <taxon>Endopterygota</taxon>
        <taxon>Diptera</taxon>
        <taxon>Brachycera</taxon>
        <taxon>Muscomorpha</taxon>
        <taxon>Oestroidea</taxon>
        <taxon>Calliphoridae</taxon>
        <taxon>Luciliinae</taxon>
        <taxon>Lucilia</taxon>
    </lineage>
</organism>
<keyword evidence="9" id="KW-1185">Reference proteome</keyword>
<dbReference type="InterPro" id="IPR022181">
    <property type="entry name" value="Bcl2-/adenovirus-E1B"/>
</dbReference>
<feature type="compositionally biased region" description="Polar residues" evidence="6">
    <location>
        <begin position="380"/>
        <end position="399"/>
    </location>
</feature>
<dbReference type="Pfam" id="PF13716">
    <property type="entry name" value="CRAL_TRIO_2"/>
    <property type="match status" value="1"/>
</dbReference>
<dbReference type="Proteomes" id="UP000037069">
    <property type="component" value="Unassembled WGS sequence"/>
</dbReference>
<dbReference type="Pfam" id="PF12496">
    <property type="entry name" value="BNIP2"/>
    <property type="match status" value="1"/>
</dbReference>
<sequence>MSLIHSEDSPLSSDGKMDISETTSLDSGGVSLNDNTERMEKENLRISLIAKNTANYNQSLVGEENTNTTNSSALEMYNDNEVMNNKTTTNLDNRILKPLQNLTIEPPSEDTQTHQQQQQRRSNISRTLADNHPLMLSPNGSDSDSEYDNQLHNHHNHECIKPGIMENSIDDGKINENQKNYPDVVPTRERLHIQIPQPIEQGEQQEVSILNSKNINCDRKTISELTKNNKQQLIGHSLKPSALMSANFRASSPDLLSSGSEINVSQYQATVDTNYQTVALMPKKDLNDGAQNKHLKNAKKAEDISSLDSISNHSFDGDEEHNLASLSPSSSLIDGLDDDDDNDDDDDDDDCEGPELLPDDDYVDDEQQFYHASGHITPTPGRSLNSPCRDSADNQQLPQYSAAEERRDSRNWQKITLPDGRTRDIDMRVIEPYKRVLSHGGYLKAGGHNAIVIFCACHLPDRSRTDYSYVMDNLFLYVVKTLEQLVTDDYVLIYLHGGSSRRNMPPFPWLKKCYQLLDRRLRKSLKNMYLVHPTFWIKSIIWMTRPFVSTKFWRKLVYVKSLDELSQYVTALEKAAIPEKVKQYDSKKH</sequence>
<dbReference type="SUPFAM" id="SSF52087">
    <property type="entry name" value="CRAL/TRIO domain"/>
    <property type="match status" value="1"/>
</dbReference>
<feature type="region of interest" description="Disordered" evidence="6">
    <location>
        <begin position="104"/>
        <end position="150"/>
    </location>
</feature>
<evidence type="ECO:0000256" key="3">
    <source>
        <dbReference type="ARBA" id="ARBA00022723"/>
    </source>
</evidence>
<feature type="region of interest" description="Disordered" evidence="6">
    <location>
        <begin position="311"/>
        <end position="413"/>
    </location>
</feature>
<dbReference type="AlphaFoldDB" id="A0A0L0BYP0"/>
<comment type="caution">
    <text evidence="8">The sequence shown here is derived from an EMBL/GenBank/DDBJ whole genome shotgun (WGS) entry which is preliminary data.</text>
</comment>
<evidence type="ECO:0000256" key="2">
    <source>
        <dbReference type="ARBA" id="ARBA00022490"/>
    </source>
</evidence>
<name>A0A0L0BYP0_LUCCU</name>
<dbReference type="InterPro" id="IPR036865">
    <property type="entry name" value="CRAL-TRIO_dom_sf"/>
</dbReference>
<feature type="domain" description="CRAL-TRIO" evidence="7">
    <location>
        <begin position="426"/>
        <end position="589"/>
    </location>
</feature>
<dbReference type="CDD" id="cd00170">
    <property type="entry name" value="SEC14"/>
    <property type="match status" value="1"/>
</dbReference>
<proteinExistence type="predicted"/>
<dbReference type="Gene3D" id="3.40.525.10">
    <property type="entry name" value="CRAL-TRIO lipid binding domain"/>
    <property type="match status" value="1"/>
</dbReference>
<feature type="compositionally biased region" description="Acidic residues" evidence="6">
    <location>
        <begin position="335"/>
        <end position="367"/>
    </location>
</feature>
<dbReference type="PROSITE" id="PS50191">
    <property type="entry name" value="CRAL_TRIO"/>
    <property type="match status" value="1"/>
</dbReference>
<keyword evidence="4" id="KW-0378">Hydrolase</keyword>
<evidence type="ECO:0000259" key="7">
    <source>
        <dbReference type="PROSITE" id="PS50191"/>
    </source>
</evidence>
<dbReference type="SMART" id="SM00516">
    <property type="entry name" value="SEC14"/>
    <property type="match status" value="1"/>
</dbReference>
<dbReference type="FunFam" id="3.40.525.10:FF:000001">
    <property type="entry name" value="BCL2/adenovirus E1B protein-interacting protein 2"/>
    <property type="match status" value="1"/>
</dbReference>
<evidence type="ECO:0000256" key="6">
    <source>
        <dbReference type="SAM" id="MobiDB-lite"/>
    </source>
</evidence>
<dbReference type="InterPro" id="IPR001251">
    <property type="entry name" value="CRAL-TRIO_dom"/>
</dbReference>
<accession>A0A0L0BYP0</accession>
<dbReference type="PANTHER" id="PTHR12112:SF22">
    <property type="entry name" value="MANGANESE-DEPENDENT INORGANIC PYROPHOSPHATASE-RELATED"/>
    <property type="match status" value="1"/>
</dbReference>
<comment type="subcellular location">
    <subcellularLocation>
        <location evidence="1">Cytoplasm</location>
    </subcellularLocation>
</comment>